<proteinExistence type="predicted"/>
<organism evidence="1 2">
    <name type="scientific">Kribbella deserti</name>
    <dbReference type="NCBI Taxonomy" id="1926257"/>
    <lineage>
        <taxon>Bacteria</taxon>
        <taxon>Bacillati</taxon>
        <taxon>Actinomycetota</taxon>
        <taxon>Actinomycetes</taxon>
        <taxon>Propionibacteriales</taxon>
        <taxon>Kribbellaceae</taxon>
        <taxon>Kribbella</taxon>
    </lineage>
</organism>
<comment type="caution">
    <text evidence="1">The sequence shown here is derived from an EMBL/GenBank/DDBJ whole genome shotgun (WGS) entry which is preliminary data.</text>
</comment>
<name>A0ABV6QF01_9ACTN</name>
<accession>A0ABV6QF01</accession>
<sequence>MKGQSRDAEELAVRASQLEVALRRGLADVGCDVSPGSRADQAITKHLAPLKDPDGEQRPALRLVAGGKDTGASVKGEDMTVEDVYAIALDILQAAAEAPTKTDAIFDVRAVLADCDTAALRRVAGCLAVEPMWRPKVNRSALVDWISAVRLEVAFQAPDRRGDS</sequence>
<gene>
    <name evidence="1" type="ORF">ACFFGN_04050</name>
</gene>
<evidence type="ECO:0000313" key="2">
    <source>
        <dbReference type="Proteomes" id="UP001589890"/>
    </source>
</evidence>
<dbReference type="RefSeq" id="WP_380043915.1">
    <property type="nucleotide sequence ID" value="NZ_JBHLTC010000003.1"/>
</dbReference>
<evidence type="ECO:0008006" key="3">
    <source>
        <dbReference type="Google" id="ProtNLM"/>
    </source>
</evidence>
<evidence type="ECO:0000313" key="1">
    <source>
        <dbReference type="EMBL" id="MFC0623219.1"/>
    </source>
</evidence>
<reference evidence="1 2" key="1">
    <citation type="submission" date="2024-09" db="EMBL/GenBank/DDBJ databases">
        <authorList>
            <person name="Sun Q."/>
            <person name="Mori K."/>
        </authorList>
    </citation>
    <scope>NUCLEOTIDE SEQUENCE [LARGE SCALE GENOMIC DNA]</scope>
    <source>
        <strain evidence="1 2">CGMCC 1.15906</strain>
    </source>
</reference>
<dbReference type="Proteomes" id="UP001589890">
    <property type="component" value="Unassembled WGS sequence"/>
</dbReference>
<protein>
    <recommendedName>
        <fullName evidence="3">DUF222 domain-containing protein</fullName>
    </recommendedName>
</protein>
<keyword evidence="2" id="KW-1185">Reference proteome</keyword>
<dbReference type="EMBL" id="JBHLTC010000003">
    <property type="protein sequence ID" value="MFC0623219.1"/>
    <property type="molecule type" value="Genomic_DNA"/>
</dbReference>